<organism evidence="2 3">
    <name type="scientific">Aliirhizobium smilacinae</name>
    <dbReference type="NCBI Taxonomy" id="1395944"/>
    <lineage>
        <taxon>Bacteria</taxon>
        <taxon>Pseudomonadati</taxon>
        <taxon>Pseudomonadota</taxon>
        <taxon>Alphaproteobacteria</taxon>
        <taxon>Hyphomicrobiales</taxon>
        <taxon>Rhizobiaceae</taxon>
        <taxon>Aliirhizobium</taxon>
    </lineage>
</organism>
<protein>
    <submittedName>
        <fullName evidence="2">MaoC family dehydratase</fullName>
    </submittedName>
</protein>
<evidence type="ECO:0000313" key="2">
    <source>
        <dbReference type="EMBL" id="TNM62996.1"/>
    </source>
</evidence>
<dbReference type="CDD" id="cd03454">
    <property type="entry name" value="YdeM"/>
    <property type="match status" value="1"/>
</dbReference>
<dbReference type="InterPro" id="IPR029069">
    <property type="entry name" value="HotDog_dom_sf"/>
</dbReference>
<comment type="caution">
    <text evidence="2">The sequence shown here is derived from an EMBL/GenBank/DDBJ whole genome shotgun (WGS) entry which is preliminary data.</text>
</comment>
<gene>
    <name evidence="2" type="ORF">FHP24_17430</name>
</gene>
<reference evidence="2 3" key="1">
    <citation type="submission" date="2019-06" db="EMBL/GenBank/DDBJ databases">
        <title>The draft genome of Rhizobium smilacinae PTYR-5.</title>
        <authorList>
            <person name="Liu L."/>
            <person name="Li L."/>
            <person name="Zhang X."/>
        </authorList>
    </citation>
    <scope>NUCLEOTIDE SEQUENCE [LARGE SCALE GENOMIC DNA]</scope>
    <source>
        <strain evidence="2 3">PTYR-5</strain>
    </source>
</reference>
<name>A0A5C4XHN0_9HYPH</name>
<keyword evidence="3" id="KW-1185">Reference proteome</keyword>
<dbReference type="InterPro" id="IPR002539">
    <property type="entry name" value="MaoC-like_dom"/>
</dbReference>
<accession>A0A5C4XHN0</accession>
<evidence type="ECO:0000259" key="1">
    <source>
        <dbReference type="Pfam" id="PF01575"/>
    </source>
</evidence>
<evidence type="ECO:0000313" key="3">
    <source>
        <dbReference type="Proteomes" id="UP000311605"/>
    </source>
</evidence>
<dbReference type="AlphaFoldDB" id="A0A5C4XHN0"/>
<proteinExistence type="predicted"/>
<dbReference type="Pfam" id="PF01575">
    <property type="entry name" value="MaoC_dehydratas"/>
    <property type="match status" value="1"/>
</dbReference>
<dbReference type="EMBL" id="VDMN01000003">
    <property type="protein sequence ID" value="TNM62996.1"/>
    <property type="molecule type" value="Genomic_DNA"/>
</dbReference>
<feature type="domain" description="MaoC-like" evidence="1">
    <location>
        <begin position="20"/>
        <end position="118"/>
    </location>
</feature>
<dbReference type="RefSeq" id="WP_139677488.1">
    <property type="nucleotide sequence ID" value="NZ_VDMN01000003.1"/>
</dbReference>
<dbReference type="Gene3D" id="3.10.129.10">
    <property type="entry name" value="Hotdog Thioesterase"/>
    <property type="match status" value="1"/>
</dbReference>
<dbReference type="OrthoDB" id="9797938at2"/>
<dbReference type="SUPFAM" id="SSF54637">
    <property type="entry name" value="Thioesterase/thiol ester dehydrase-isomerase"/>
    <property type="match status" value="1"/>
</dbReference>
<dbReference type="Proteomes" id="UP000311605">
    <property type="component" value="Unassembled WGS sequence"/>
</dbReference>
<sequence>MKLIDLSPPGHTVVTGSLLFAAEDIITFAKKFDPQPFHTDPEAARNYVFGGLCASGWHTCAGWMKTFIAYWAKEQDRLIAEGIVPPKLGPSPGFKKLQWLKPVYAGDTVTYSVTLIESRPLMSRPGTSINLTANQGVNQKGETVLRFESTVLEFD</sequence>